<reference evidence="2 3" key="1">
    <citation type="journal article" date="2023" name="Plants (Basel)">
        <title>Bridging the Gap: Combining Genomics and Transcriptomics Approaches to Understand Stylosanthes scabra, an Orphan Legume from the Brazilian Caatinga.</title>
        <authorList>
            <person name="Ferreira-Neto J.R.C."/>
            <person name="da Silva M.D."/>
            <person name="Binneck E."/>
            <person name="de Melo N.F."/>
            <person name="da Silva R.H."/>
            <person name="de Melo A.L.T.M."/>
            <person name="Pandolfi V."/>
            <person name="Bustamante F.O."/>
            <person name="Brasileiro-Vidal A.C."/>
            <person name="Benko-Iseppon A.M."/>
        </authorList>
    </citation>
    <scope>NUCLEOTIDE SEQUENCE [LARGE SCALE GENOMIC DNA]</scope>
    <source>
        <tissue evidence="2">Leaves</tissue>
    </source>
</reference>
<evidence type="ECO:0000256" key="1">
    <source>
        <dbReference type="SAM" id="MobiDB-lite"/>
    </source>
</evidence>
<keyword evidence="3" id="KW-1185">Reference proteome</keyword>
<feature type="compositionally biased region" description="Basic and acidic residues" evidence="1">
    <location>
        <begin position="90"/>
        <end position="102"/>
    </location>
</feature>
<feature type="region of interest" description="Disordered" evidence="1">
    <location>
        <begin position="82"/>
        <end position="102"/>
    </location>
</feature>
<evidence type="ECO:0008006" key="4">
    <source>
        <dbReference type="Google" id="ProtNLM"/>
    </source>
</evidence>
<comment type="caution">
    <text evidence="2">The sequence shown here is derived from an EMBL/GenBank/DDBJ whole genome shotgun (WGS) entry which is preliminary data.</text>
</comment>
<dbReference type="Proteomes" id="UP001341840">
    <property type="component" value="Unassembled WGS sequence"/>
</dbReference>
<organism evidence="2 3">
    <name type="scientific">Stylosanthes scabra</name>
    <dbReference type="NCBI Taxonomy" id="79078"/>
    <lineage>
        <taxon>Eukaryota</taxon>
        <taxon>Viridiplantae</taxon>
        <taxon>Streptophyta</taxon>
        <taxon>Embryophyta</taxon>
        <taxon>Tracheophyta</taxon>
        <taxon>Spermatophyta</taxon>
        <taxon>Magnoliopsida</taxon>
        <taxon>eudicotyledons</taxon>
        <taxon>Gunneridae</taxon>
        <taxon>Pentapetalae</taxon>
        <taxon>rosids</taxon>
        <taxon>fabids</taxon>
        <taxon>Fabales</taxon>
        <taxon>Fabaceae</taxon>
        <taxon>Papilionoideae</taxon>
        <taxon>50 kb inversion clade</taxon>
        <taxon>dalbergioids sensu lato</taxon>
        <taxon>Dalbergieae</taxon>
        <taxon>Pterocarpus clade</taxon>
        <taxon>Stylosanthes</taxon>
    </lineage>
</organism>
<gene>
    <name evidence="2" type="ORF">PIB30_059036</name>
</gene>
<dbReference type="EMBL" id="JASCZI010121332">
    <property type="protein sequence ID" value="MED6161258.1"/>
    <property type="molecule type" value="Genomic_DNA"/>
</dbReference>
<proteinExistence type="predicted"/>
<accession>A0ABU6UMI2</accession>
<sequence>MAIVLLVGVALVDGSLLVLPWLLAHCYQLIVAMVSNRLKHHLAGTQKDVGAYTTISDEVKKQMWDAVSGLQVNLIKKTSMDVASPGGATREVDMADEKRKGN</sequence>
<protein>
    <recommendedName>
        <fullName evidence="4">ABC transmembrane type-1 domain-containing protein</fullName>
    </recommendedName>
</protein>
<name>A0ABU6UMI2_9FABA</name>
<evidence type="ECO:0000313" key="3">
    <source>
        <dbReference type="Proteomes" id="UP001341840"/>
    </source>
</evidence>
<evidence type="ECO:0000313" key="2">
    <source>
        <dbReference type="EMBL" id="MED6161258.1"/>
    </source>
</evidence>